<dbReference type="Proteomes" id="UP000789901">
    <property type="component" value="Unassembled WGS sequence"/>
</dbReference>
<feature type="region of interest" description="Disordered" evidence="1">
    <location>
        <begin position="1"/>
        <end position="27"/>
    </location>
</feature>
<organism evidence="2 3">
    <name type="scientific">Gigaspora margarita</name>
    <dbReference type="NCBI Taxonomy" id="4874"/>
    <lineage>
        <taxon>Eukaryota</taxon>
        <taxon>Fungi</taxon>
        <taxon>Fungi incertae sedis</taxon>
        <taxon>Mucoromycota</taxon>
        <taxon>Glomeromycotina</taxon>
        <taxon>Glomeromycetes</taxon>
        <taxon>Diversisporales</taxon>
        <taxon>Gigasporaceae</taxon>
        <taxon>Gigaspora</taxon>
    </lineage>
</organism>
<feature type="non-terminal residue" evidence="2">
    <location>
        <position position="87"/>
    </location>
</feature>
<protein>
    <submittedName>
        <fullName evidence="2">33687_t:CDS:1</fullName>
    </submittedName>
</protein>
<dbReference type="EMBL" id="CAJVQB010170096">
    <property type="protein sequence ID" value="CAG8857367.1"/>
    <property type="molecule type" value="Genomic_DNA"/>
</dbReference>
<gene>
    <name evidence="2" type="ORF">GMARGA_LOCUS46188</name>
</gene>
<evidence type="ECO:0000256" key="1">
    <source>
        <dbReference type="SAM" id="MobiDB-lite"/>
    </source>
</evidence>
<proteinExistence type="predicted"/>
<sequence length="87" mass="10236">SGSSDICQEKDNRSSTSSETNSNDTFEDKEIKFLERVHKEQIRNEIRERNREKKLLQNNETSTFQDQELIQKSFTSKIDQNVSKEPI</sequence>
<evidence type="ECO:0000313" key="2">
    <source>
        <dbReference type="EMBL" id="CAG8857367.1"/>
    </source>
</evidence>
<evidence type="ECO:0000313" key="3">
    <source>
        <dbReference type="Proteomes" id="UP000789901"/>
    </source>
</evidence>
<name>A0ABN7XQM0_GIGMA</name>
<accession>A0ABN7XQM0</accession>
<feature type="non-terminal residue" evidence="2">
    <location>
        <position position="1"/>
    </location>
</feature>
<reference evidence="2 3" key="1">
    <citation type="submission" date="2021-06" db="EMBL/GenBank/DDBJ databases">
        <authorList>
            <person name="Kallberg Y."/>
            <person name="Tangrot J."/>
            <person name="Rosling A."/>
        </authorList>
    </citation>
    <scope>NUCLEOTIDE SEQUENCE [LARGE SCALE GENOMIC DNA]</scope>
    <source>
        <strain evidence="2 3">120-4 pot B 10/14</strain>
    </source>
</reference>
<keyword evidence="3" id="KW-1185">Reference proteome</keyword>
<comment type="caution">
    <text evidence="2">The sequence shown here is derived from an EMBL/GenBank/DDBJ whole genome shotgun (WGS) entry which is preliminary data.</text>
</comment>
<feature type="compositionally biased region" description="Low complexity" evidence="1">
    <location>
        <begin position="14"/>
        <end position="24"/>
    </location>
</feature>